<accession>A0ABW4SKP7</accession>
<dbReference type="Proteomes" id="UP001597218">
    <property type="component" value="Unassembled WGS sequence"/>
</dbReference>
<name>A0ABW4SKP7_9BACL</name>
<feature type="transmembrane region" description="Helical" evidence="1">
    <location>
        <begin position="7"/>
        <end position="25"/>
    </location>
</feature>
<dbReference type="InterPro" id="IPR035211">
    <property type="entry name" value="DUF5325"/>
</dbReference>
<reference evidence="3" key="1">
    <citation type="journal article" date="2019" name="Int. J. Syst. Evol. Microbiol.">
        <title>The Global Catalogue of Microorganisms (GCM) 10K type strain sequencing project: providing services to taxonomists for standard genome sequencing and annotation.</title>
        <authorList>
            <consortium name="The Broad Institute Genomics Platform"/>
            <consortium name="The Broad Institute Genome Sequencing Center for Infectious Disease"/>
            <person name="Wu L."/>
            <person name="Ma J."/>
        </authorList>
    </citation>
    <scope>NUCLEOTIDE SEQUENCE [LARGE SCALE GENOMIC DNA]</scope>
    <source>
        <strain evidence="3">CGMCC 4.7177</strain>
    </source>
</reference>
<organism evidence="2 3">
    <name type="scientific">Sporosarcina siberiensis</name>
    <dbReference type="NCBI Taxonomy" id="1365606"/>
    <lineage>
        <taxon>Bacteria</taxon>
        <taxon>Bacillati</taxon>
        <taxon>Bacillota</taxon>
        <taxon>Bacilli</taxon>
        <taxon>Bacillales</taxon>
        <taxon>Caryophanaceae</taxon>
        <taxon>Sporosarcina</taxon>
    </lineage>
</organism>
<feature type="transmembrane region" description="Helical" evidence="1">
    <location>
        <begin position="31"/>
        <end position="49"/>
    </location>
</feature>
<evidence type="ECO:0000256" key="1">
    <source>
        <dbReference type="SAM" id="Phobius"/>
    </source>
</evidence>
<protein>
    <submittedName>
        <fullName evidence="2">YlaF family protein</fullName>
    </submittedName>
</protein>
<keyword evidence="1" id="KW-0472">Membrane</keyword>
<proteinExistence type="predicted"/>
<evidence type="ECO:0000313" key="2">
    <source>
        <dbReference type="EMBL" id="MFD1929009.1"/>
    </source>
</evidence>
<keyword evidence="1" id="KW-1133">Transmembrane helix</keyword>
<dbReference type="RefSeq" id="WP_381538772.1">
    <property type="nucleotide sequence ID" value="NZ_JBHUGI010000032.1"/>
</dbReference>
<gene>
    <name evidence="2" type="ORF">ACFSFY_13280</name>
</gene>
<keyword evidence="1" id="KW-0812">Transmembrane</keyword>
<evidence type="ECO:0000313" key="3">
    <source>
        <dbReference type="Proteomes" id="UP001597218"/>
    </source>
</evidence>
<sequence length="61" mass="6519">MKDIKWTFVFFAIAAVITMCGIGISIGANSIPGAILSVLALLIVMGFGFKTKSKMRKQGLL</sequence>
<comment type="caution">
    <text evidence="2">The sequence shown here is derived from an EMBL/GenBank/DDBJ whole genome shotgun (WGS) entry which is preliminary data.</text>
</comment>
<dbReference type="Pfam" id="PF17259">
    <property type="entry name" value="DUF5325"/>
    <property type="match status" value="1"/>
</dbReference>
<dbReference type="EMBL" id="JBHUGI010000032">
    <property type="protein sequence ID" value="MFD1929009.1"/>
    <property type="molecule type" value="Genomic_DNA"/>
</dbReference>
<keyword evidence="3" id="KW-1185">Reference proteome</keyword>